<evidence type="ECO:0008006" key="16">
    <source>
        <dbReference type="Google" id="ProtNLM"/>
    </source>
</evidence>
<dbReference type="InterPro" id="IPR002550">
    <property type="entry name" value="CNNM"/>
</dbReference>
<dbReference type="KEGG" id="tcu:Tcur_0026"/>
<keyword evidence="7 9" id="KW-0129">CBS domain</keyword>
<dbReference type="PROSITE" id="PS51846">
    <property type="entry name" value="CNNM"/>
    <property type="match status" value="1"/>
</dbReference>
<dbReference type="InterPro" id="IPR046342">
    <property type="entry name" value="CBS_dom_sf"/>
</dbReference>
<dbReference type="OrthoDB" id="110231at2"/>
<dbReference type="Pfam" id="PF03471">
    <property type="entry name" value="CorC_HlyC"/>
    <property type="match status" value="1"/>
</dbReference>
<dbReference type="PANTHER" id="PTHR43099:SF5">
    <property type="entry name" value="HLYC_CORC FAMILY TRANSPORTER"/>
    <property type="match status" value="1"/>
</dbReference>
<evidence type="ECO:0000256" key="7">
    <source>
        <dbReference type="ARBA" id="ARBA00023122"/>
    </source>
</evidence>
<dbReference type="InterPro" id="IPR000644">
    <property type="entry name" value="CBS_dom"/>
</dbReference>
<feature type="domain" description="CBS" evidence="12">
    <location>
        <begin position="276"/>
        <end position="333"/>
    </location>
</feature>
<feature type="transmembrane region" description="Helical" evidence="11">
    <location>
        <begin position="59"/>
        <end position="80"/>
    </location>
</feature>
<dbReference type="Pfam" id="PF01595">
    <property type="entry name" value="CNNM"/>
    <property type="match status" value="1"/>
</dbReference>
<dbReference type="InterPro" id="IPR044751">
    <property type="entry name" value="Ion_transp-like_CBS"/>
</dbReference>
<dbReference type="AlphaFoldDB" id="D1ADC4"/>
<evidence type="ECO:0000256" key="1">
    <source>
        <dbReference type="ARBA" id="ARBA00004651"/>
    </source>
</evidence>
<evidence type="ECO:0000313" key="14">
    <source>
        <dbReference type="EMBL" id="ACY95634.1"/>
    </source>
</evidence>
<evidence type="ECO:0000256" key="4">
    <source>
        <dbReference type="ARBA" id="ARBA00022692"/>
    </source>
</evidence>
<keyword evidence="15" id="KW-1185">Reference proteome</keyword>
<evidence type="ECO:0000313" key="15">
    <source>
        <dbReference type="Proteomes" id="UP000001918"/>
    </source>
</evidence>
<keyword evidence="8 10" id="KW-0472">Membrane</keyword>
<proteinExistence type="inferred from homology"/>
<evidence type="ECO:0000256" key="10">
    <source>
        <dbReference type="PROSITE-ProRule" id="PRU01193"/>
    </source>
</evidence>
<keyword evidence="3" id="KW-1003">Cell membrane</keyword>
<dbReference type="eggNOG" id="COG1253">
    <property type="taxonomic scope" value="Bacteria"/>
</dbReference>
<comment type="subcellular location">
    <subcellularLocation>
        <location evidence="1">Cell membrane</location>
        <topology evidence="1">Multi-pass membrane protein</topology>
    </subcellularLocation>
</comment>
<dbReference type="Proteomes" id="UP000001918">
    <property type="component" value="Chromosome"/>
</dbReference>
<feature type="transmembrane region" description="Helical" evidence="11">
    <location>
        <begin position="6"/>
        <end position="31"/>
    </location>
</feature>
<dbReference type="InterPro" id="IPR016169">
    <property type="entry name" value="FAD-bd_PCMH_sub2"/>
</dbReference>
<evidence type="ECO:0000259" key="12">
    <source>
        <dbReference type="PROSITE" id="PS51371"/>
    </source>
</evidence>
<dbReference type="SMART" id="SM00116">
    <property type="entry name" value="CBS"/>
    <property type="match status" value="2"/>
</dbReference>
<dbReference type="GO" id="GO:0005886">
    <property type="term" value="C:plasma membrane"/>
    <property type="evidence" value="ECO:0007669"/>
    <property type="project" value="UniProtKB-SubCell"/>
</dbReference>
<dbReference type="SMART" id="SM01091">
    <property type="entry name" value="CorC_HlyC"/>
    <property type="match status" value="1"/>
</dbReference>
<evidence type="ECO:0000256" key="8">
    <source>
        <dbReference type="ARBA" id="ARBA00023136"/>
    </source>
</evidence>
<evidence type="ECO:0000259" key="13">
    <source>
        <dbReference type="PROSITE" id="PS51846"/>
    </source>
</evidence>
<dbReference type="Pfam" id="PF00571">
    <property type="entry name" value="CBS"/>
    <property type="match status" value="2"/>
</dbReference>
<dbReference type="HOGENOM" id="CLU_015237_4_0_11"/>
<comment type="similarity">
    <text evidence="2">Belongs to the UPF0053 family.</text>
</comment>
<dbReference type="SUPFAM" id="SSF56176">
    <property type="entry name" value="FAD-binding/transporter-associated domain-like"/>
    <property type="match status" value="1"/>
</dbReference>
<dbReference type="RefSeq" id="WP_012850418.1">
    <property type="nucleotide sequence ID" value="NC_013510.1"/>
</dbReference>
<dbReference type="SUPFAM" id="SSF54631">
    <property type="entry name" value="CBS-domain pair"/>
    <property type="match status" value="1"/>
</dbReference>
<dbReference type="PROSITE" id="PS51371">
    <property type="entry name" value="CBS"/>
    <property type="match status" value="2"/>
</dbReference>
<evidence type="ECO:0000256" key="3">
    <source>
        <dbReference type="ARBA" id="ARBA00022475"/>
    </source>
</evidence>
<dbReference type="CDD" id="cd04590">
    <property type="entry name" value="CBS_pair_CorC_HlyC_assoc"/>
    <property type="match status" value="1"/>
</dbReference>
<evidence type="ECO:0000256" key="9">
    <source>
        <dbReference type="PROSITE-ProRule" id="PRU00703"/>
    </source>
</evidence>
<organism evidence="14 15">
    <name type="scientific">Thermomonospora curvata (strain ATCC 19995 / DSM 43183 / JCM 3096 / KCTC 9072 / NBRC 15933 / NCIMB 10081 / Henssen B9)</name>
    <dbReference type="NCBI Taxonomy" id="471852"/>
    <lineage>
        <taxon>Bacteria</taxon>
        <taxon>Bacillati</taxon>
        <taxon>Actinomycetota</taxon>
        <taxon>Actinomycetes</taxon>
        <taxon>Streptosporangiales</taxon>
        <taxon>Thermomonosporaceae</taxon>
        <taxon>Thermomonospora</taxon>
    </lineage>
</organism>
<name>D1ADC4_THECD</name>
<evidence type="ECO:0000256" key="6">
    <source>
        <dbReference type="ARBA" id="ARBA00022989"/>
    </source>
</evidence>
<feature type="domain" description="CBS" evidence="12">
    <location>
        <begin position="216"/>
        <end position="275"/>
    </location>
</feature>
<evidence type="ECO:0000256" key="11">
    <source>
        <dbReference type="SAM" id="Phobius"/>
    </source>
</evidence>
<dbReference type="PANTHER" id="PTHR43099">
    <property type="entry name" value="UPF0053 PROTEIN YRKA"/>
    <property type="match status" value="1"/>
</dbReference>
<dbReference type="InterPro" id="IPR036318">
    <property type="entry name" value="FAD-bd_PCMH-like_sf"/>
</dbReference>
<feature type="transmembrane region" description="Helical" evidence="11">
    <location>
        <begin position="100"/>
        <end position="120"/>
    </location>
</feature>
<dbReference type="STRING" id="471852.Tcur_0026"/>
<dbReference type="GO" id="GO:0050660">
    <property type="term" value="F:flavin adenine dinucleotide binding"/>
    <property type="evidence" value="ECO:0007669"/>
    <property type="project" value="InterPro"/>
</dbReference>
<evidence type="ECO:0000256" key="5">
    <source>
        <dbReference type="ARBA" id="ARBA00022737"/>
    </source>
</evidence>
<sequence>MDGYWSVLALVGALILVNAAFSGSEIALLSLREGQLRQLERRGPGGRRLVRLARDPNRFLATIQVGITLAGFLASATAAVSLARPLVEVLGFLGQAAEPAAIALVTALLTFVTLVIGELAPKRLAMQFAERWALLAARPLDLLSMISRPVVWLLGASTNVVVRLLGGDPQAVKEQLTPEELRDLVLGNRGLTAEQRLIISGALEIHERTLREILVPRREVFTLTADTPVGRARTELANSGHSRAPVVRAGHVDDVVGVVNLRELITYDETAPVAEVARPAVALPDSLRVSQALRQFKAGRQQFALVIDEHGAVDGIVTMEDLLEEIVGEIYDETDRDVMAVRREPDGALLLPGGFPIHDLPDIGVVLGTVPPGGYTTVAGLVLASLGRIPERPGDRVRAGGWIIEVTAVDRHAITGVRIRPAGGSAAGKQDADRQQTS</sequence>
<dbReference type="InterPro" id="IPR051676">
    <property type="entry name" value="UPF0053_domain"/>
</dbReference>
<dbReference type="Gene3D" id="3.10.580.10">
    <property type="entry name" value="CBS-domain"/>
    <property type="match status" value="1"/>
</dbReference>
<evidence type="ECO:0000256" key="2">
    <source>
        <dbReference type="ARBA" id="ARBA00006337"/>
    </source>
</evidence>
<accession>D1ADC4</accession>
<keyword evidence="4 10" id="KW-0812">Transmembrane</keyword>
<dbReference type="Gene3D" id="3.30.465.10">
    <property type="match status" value="1"/>
</dbReference>
<reference evidence="14 15" key="1">
    <citation type="journal article" date="2011" name="Stand. Genomic Sci.">
        <title>Complete genome sequence of Thermomonospora curvata type strain (B9).</title>
        <authorList>
            <person name="Chertkov O."/>
            <person name="Sikorski J."/>
            <person name="Nolan M."/>
            <person name="Lapidus A."/>
            <person name="Lucas S."/>
            <person name="Del Rio T.G."/>
            <person name="Tice H."/>
            <person name="Cheng J.F."/>
            <person name="Goodwin L."/>
            <person name="Pitluck S."/>
            <person name="Liolios K."/>
            <person name="Ivanova N."/>
            <person name="Mavromatis K."/>
            <person name="Mikhailova N."/>
            <person name="Ovchinnikova G."/>
            <person name="Pati A."/>
            <person name="Chen A."/>
            <person name="Palaniappan K."/>
            <person name="Djao O.D."/>
            <person name="Land M."/>
            <person name="Hauser L."/>
            <person name="Chang Y.J."/>
            <person name="Jeffries C.D."/>
            <person name="Brettin T."/>
            <person name="Han C."/>
            <person name="Detter J.C."/>
            <person name="Rohde M."/>
            <person name="Goker M."/>
            <person name="Woyke T."/>
            <person name="Bristow J."/>
            <person name="Eisen J.A."/>
            <person name="Markowitz V."/>
            <person name="Hugenholtz P."/>
            <person name="Klenk H.P."/>
            <person name="Kyrpides N.C."/>
        </authorList>
    </citation>
    <scope>NUCLEOTIDE SEQUENCE [LARGE SCALE GENOMIC DNA]</scope>
    <source>
        <strain evidence="15">ATCC 19995 / DSM 43183 / JCM 3096 / KCTC 9072 / NBRC 15933 / NCIMB 10081 / Henssen B9</strain>
    </source>
</reference>
<feature type="domain" description="CNNM transmembrane" evidence="13">
    <location>
        <begin position="1"/>
        <end position="207"/>
    </location>
</feature>
<dbReference type="EMBL" id="CP001738">
    <property type="protein sequence ID" value="ACY95634.1"/>
    <property type="molecule type" value="Genomic_DNA"/>
</dbReference>
<keyword evidence="5" id="KW-0677">Repeat</keyword>
<gene>
    <name evidence="14" type="ordered locus">Tcur_0026</name>
</gene>
<protein>
    <recommendedName>
        <fullName evidence="16">CBS domain containing protein</fullName>
    </recommendedName>
</protein>
<dbReference type="InterPro" id="IPR005170">
    <property type="entry name" value="Transptr-assoc_dom"/>
</dbReference>
<keyword evidence="6 10" id="KW-1133">Transmembrane helix</keyword>